<dbReference type="EnsemblMetazoa" id="PPAI000881-RA">
    <property type="protein sequence ID" value="PPAI000881-PA"/>
    <property type="gene ID" value="PPAI000881"/>
</dbReference>
<proteinExistence type="predicted"/>
<dbReference type="AlphaFoldDB" id="A0A1B0D0K9"/>
<keyword evidence="2" id="KW-1185">Reference proteome</keyword>
<dbReference type="Proteomes" id="UP000092462">
    <property type="component" value="Unassembled WGS sequence"/>
</dbReference>
<dbReference type="EMBL" id="AJVK01021497">
    <property type="status" value="NOT_ANNOTATED_CDS"/>
    <property type="molecule type" value="Genomic_DNA"/>
</dbReference>
<name>A0A1B0D0K9_PHLPP</name>
<accession>A0A1B0D0K9</accession>
<dbReference type="VEuPathDB" id="VectorBase:PPAI000881"/>
<evidence type="ECO:0000313" key="2">
    <source>
        <dbReference type="Proteomes" id="UP000092462"/>
    </source>
</evidence>
<sequence length="78" mass="8875">MEIIATLASSPSTPQCRDSHVTSSEATNPRVLWRKLLGELFSDSTRNSLKRHTLLRTSTLSRKEKFLVLVCFSKQIKK</sequence>
<evidence type="ECO:0000313" key="1">
    <source>
        <dbReference type="EnsemblMetazoa" id="PPAI000881-PA"/>
    </source>
</evidence>
<reference evidence="1" key="1">
    <citation type="submission" date="2022-08" db="UniProtKB">
        <authorList>
            <consortium name="EnsemblMetazoa"/>
        </authorList>
    </citation>
    <scope>IDENTIFICATION</scope>
    <source>
        <strain evidence="1">Israel</strain>
    </source>
</reference>
<protein>
    <submittedName>
        <fullName evidence="1">Uncharacterized protein</fullName>
    </submittedName>
</protein>
<organism evidence="1 2">
    <name type="scientific">Phlebotomus papatasi</name>
    <name type="common">Sandfly</name>
    <dbReference type="NCBI Taxonomy" id="29031"/>
    <lineage>
        <taxon>Eukaryota</taxon>
        <taxon>Metazoa</taxon>
        <taxon>Ecdysozoa</taxon>
        <taxon>Arthropoda</taxon>
        <taxon>Hexapoda</taxon>
        <taxon>Insecta</taxon>
        <taxon>Pterygota</taxon>
        <taxon>Neoptera</taxon>
        <taxon>Endopterygota</taxon>
        <taxon>Diptera</taxon>
        <taxon>Nematocera</taxon>
        <taxon>Psychodoidea</taxon>
        <taxon>Psychodidae</taxon>
        <taxon>Phlebotomus</taxon>
        <taxon>Phlebotomus</taxon>
    </lineage>
</organism>